<dbReference type="Proteomes" id="UP000243297">
    <property type="component" value="Unassembled WGS sequence"/>
</dbReference>
<dbReference type="EMBL" id="FUWY01000002">
    <property type="protein sequence ID" value="SJZ53241.1"/>
    <property type="molecule type" value="Genomic_DNA"/>
</dbReference>
<dbReference type="Pfam" id="PF13411">
    <property type="entry name" value="MerR_1"/>
    <property type="match status" value="1"/>
</dbReference>
<dbReference type="Gene3D" id="1.10.1660.10">
    <property type="match status" value="1"/>
</dbReference>
<accession>A0A1T4LF44</accession>
<evidence type="ECO:0000256" key="2">
    <source>
        <dbReference type="SAM" id="Coils"/>
    </source>
</evidence>
<dbReference type="InterPro" id="IPR000551">
    <property type="entry name" value="MerR-type_HTH_dom"/>
</dbReference>
<dbReference type="InterPro" id="IPR047057">
    <property type="entry name" value="MerR_fam"/>
</dbReference>
<reference evidence="5" key="1">
    <citation type="submission" date="2017-02" db="EMBL/GenBank/DDBJ databases">
        <authorList>
            <person name="Varghese N."/>
            <person name="Submissions S."/>
        </authorList>
    </citation>
    <scope>NUCLEOTIDE SEQUENCE [LARGE SCALE GENOMIC DNA]</scope>
    <source>
        <strain evidence="5">ATCC 25662</strain>
    </source>
</reference>
<organism evidence="4 5">
    <name type="scientific">Anaerorhabdus furcosa</name>
    <dbReference type="NCBI Taxonomy" id="118967"/>
    <lineage>
        <taxon>Bacteria</taxon>
        <taxon>Bacillati</taxon>
        <taxon>Bacillota</taxon>
        <taxon>Erysipelotrichia</taxon>
        <taxon>Erysipelotrichales</taxon>
        <taxon>Erysipelotrichaceae</taxon>
        <taxon>Anaerorhabdus</taxon>
    </lineage>
</organism>
<dbReference type="PANTHER" id="PTHR30204">
    <property type="entry name" value="REDOX-CYCLING DRUG-SENSING TRANSCRIPTIONAL ACTIVATOR SOXR"/>
    <property type="match status" value="1"/>
</dbReference>
<evidence type="ECO:0000313" key="4">
    <source>
        <dbReference type="EMBL" id="SJZ53241.1"/>
    </source>
</evidence>
<dbReference type="GO" id="GO:0003677">
    <property type="term" value="F:DNA binding"/>
    <property type="evidence" value="ECO:0007669"/>
    <property type="project" value="UniProtKB-KW"/>
</dbReference>
<keyword evidence="1 4" id="KW-0238">DNA-binding</keyword>
<dbReference type="AlphaFoldDB" id="A0A1T4LF44"/>
<evidence type="ECO:0000313" key="5">
    <source>
        <dbReference type="Proteomes" id="UP000243297"/>
    </source>
</evidence>
<gene>
    <name evidence="4" type="ORF">SAMN02745191_0857</name>
</gene>
<protein>
    <submittedName>
        <fullName evidence="4">DNA-binding transcriptional regulator, MerR family</fullName>
    </submittedName>
</protein>
<sequence>MYTIGQISKMFNLPISTLRYYDAESLFPNMQKISGIRQFSEKEIERLRIIECLKRSGLEIKDIKQFMEWSTQGNKTYEQRKQLFENQKQVVQAEMKKLEKVMDMLEYKCWYYSKAIEDGCEDEIYEMLPDHLPQDIQKHYDNAHRDE</sequence>
<dbReference type="GO" id="GO:0003700">
    <property type="term" value="F:DNA-binding transcription factor activity"/>
    <property type="evidence" value="ECO:0007669"/>
    <property type="project" value="InterPro"/>
</dbReference>
<name>A0A1T4LF44_9FIRM</name>
<dbReference type="OrthoDB" id="9810140at2"/>
<keyword evidence="2" id="KW-0175">Coiled coil</keyword>
<dbReference type="PROSITE" id="PS50937">
    <property type="entry name" value="HTH_MERR_2"/>
    <property type="match status" value="1"/>
</dbReference>
<keyword evidence="5" id="KW-1185">Reference proteome</keyword>
<dbReference type="STRING" id="118967.SAMN02745191_0857"/>
<dbReference type="RefSeq" id="WP_078711287.1">
    <property type="nucleotide sequence ID" value="NZ_FUWY01000002.1"/>
</dbReference>
<evidence type="ECO:0000259" key="3">
    <source>
        <dbReference type="PROSITE" id="PS50937"/>
    </source>
</evidence>
<feature type="domain" description="HTH merR-type" evidence="3">
    <location>
        <begin position="1"/>
        <end position="69"/>
    </location>
</feature>
<dbReference type="SMART" id="SM00422">
    <property type="entry name" value="HTH_MERR"/>
    <property type="match status" value="1"/>
</dbReference>
<dbReference type="CDD" id="cd01109">
    <property type="entry name" value="HTH_YyaN"/>
    <property type="match status" value="1"/>
</dbReference>
<dbReference type="SUPFAM" id="SSF46955">
    <property type="entry name" value="Putative DNA-binding domain"/>
    <property type="match status" value="1"/>
</dbReference>
<proteinExistence type="predicted"/>
<dbReference type="PRINTS" id="PR00040">
    <property type="entry name" value="HTHMERR"/>
</dbReference>
<feature type="coiled-coil region" evidence="2">
    <location>
        <begin position="74"/>
        <end position="108"/>
    </location>
</feature>
<dbReference type="InterPro" id="IPR009061">
    <property type="entry name" value="DNA-bd_dom_put_sf"/>
</dbReference>
<dbReference type="PANTHER" id="PTHR30204:SF82">
    <property type="entry name" value="TRANSCRIPTIONAL REGULATOR, MERR FAMILY"/>
    <property type="match status" value="1"/>
</dbReference>
<evidence type="ECO:0000256" key="1">
    <source>
        <dbReference type="ARBA" id="ARBA00023125"/>
    </source>
</evidence>